<dbReference type="InterPro" id="IPR006626">
    <property type="entry name" value="PbH1"/>
</dbReference>
<sequence length="780" mass="82909">MIIPTLGFAVGRRPSSGTGRRRRLRARVLVGGVFAGMLVGVVPGLVGAVGAALAAPPQPLPPVTSADAKKQALLVDAEDIRLRSMFEKFGVLRAPAMVQTQGSLPTLLLPARPAPYTAEEVAAAGGMRREVDGATLVLTNIVVGPDARLVLDQRVGTLRLASSPTGFVGLTSWRGAIEINGNAQQPLNILGWDIKELRPDVNSVDGRAYIRTMGGELVVRNARASNLGFWSGRTSGVAWTGSKGEPSTGGAANSTFINNIWGAYISGSEGIQMINVKLENNDRAGLAIKRDAVSTLISGSTSTGNHGDGITIDRASGSRVMRSTISDNSGDGITLDGRGIGIVATATGVQINQIKGTVIEANTLTGNGRYGIRVLGGEDTVVRGNKVSKSQVGVVVKSGANGTQILDNTVGGVVDSAVQIGPDAKRTAITTNTLADGRMGIIAQDAATNIISRNKISGSTEFAVTVRGQADGTTVGSNMLAGRGWRAVDIRKATGITAAAVGNNDTSKWIPRLERPWYSIFERHPALFVWSFMVLLPILGWRTRRRWRKRAAEHPYPESELLVRRMTNVAASPAGPMDLVEATEVIAMPPRSGDLGRTPLVPGQAMHRTTTYRGAAAQEHRPAAQPRYSDQSWPAAASAAPPAPSGRQTSQDGPDGLFKGRDRNGARISQDDNPTMDGLRYLRDHAGRYPNDPFGQFADGNDGDFRRDGLPDASSFQEDSRSWNGHSPEDHPYRNEPDDDTTTTGGDEDVSVVKLDAVGPRAMISYNGRGRDRYSRRDPS</sequence>
<feature type="compositionally biased region" description="Basic and acidic residues" evidence="1">
    <location>
        <begin position="769"/>
        <end position="780"/>
    </location>
</feature>
<proteinExistence type="predicted"/>
<feature type="compositionally biased region" description="Acidic residues" evidence="1">
    <location>
        <begin position="737"/>
        <end position="750"/>
    </location>
</feature>
<keyword evidence="2" id="KW-1133">Transmembrane helix</keyword>
<keyword evidence="2" id="KW-0472">Membrane</keyword>
<feature type="transmembrane region" description="Helical" evidence="2">
    <location>
        <begin position="28"/>
        <end position="55"/>
    </location>
</feature>
<feature type="compositionally biased region" description="Basic and acidic residues" evidence="1">
    <location>
        <begin position="727"/>
        <end position="736"/>
    </location>
</feature>
<dbReference type="AlphaFoldDB" id="A0A1C3NUP8"/>
<evidence type="ECO:0000313" key="4">
    <source>
        <dbReference type="EMBL" id="SBW19166.1"/>
    </source>
</evidence>
<dbReference type="InterPro" id="IPR011050">
    <property type="entry name" value="Pectin_lyase_fold/virulence"/>
</dbReference>
<dbReference type="SUPFAM" id="SSF51126">
    <property type="entry name" value="Pectin lyase-like"/>
    <property type="match status" value="2"/>
</dbReference>
<evidence type="ECO:0000259" key="3">
    <source>
        <dbReference type="Pfam" id="PF13229"/>
    </source>
</evidence>
<feature type="compositionally biased region" description="Polar residues" evidence="1">
    <location>
        <begin position="714"/>
        <end position="725"/>
    </location>
</feature>
<accession>A0A1C3NUP8</accession>
<dbReference type="EMBL" id="FLUV01000397">
    <property type="protein sequence ID" value="SBW19166.1"/>
    <property type="molecule type" value="Genomic_DNA"/>
</dbReference>
<dbReference type="Pfam" id="PF13229">
    <property type="entry name" value="Beta_helix"/>
    <property type="match status" value="2"/>
</dbReference>
<reference evidence="5" key="1">
    <citation type="submission" date="2016-02" db="EMBL/GenBank/DDBJ databases">
        <authorList>
            <person name="Wibberg D."/>
        </authorList>
    </citation>
    <scope>NUCLEOTIDE SEQUENCE [LARGE SCALE GENOMIC DNA]</scope>
</reference>
<name>A0A1C3NUP8_9ACTN</name>
<gene>
    <name evidence="4" type="ORF">FDG2_0981</name>
</gene>
<dbReference type="Proteomes" id="UP000199013">
    <property type="component" value="Unassembled WGS sequence"/>
</dbReference>
<dbReference type="Gene3D" id="2.160.20.10">
    <property type="entry name" value="Single-stranded right-handed beta-helix, Pectin lyase-like"/>
    <property type="match status" value="1"/>
</dbReference>
<feature type="domain" description="Right handed beta helix" evidence="3">
    <location>
        <begin position="346"/>
        <end position="478"/>
    </location>
</feature>
<protein>
    <submittedName>
        <fullName evidence="4">Parallel beta-helix repeat-containing protein</fullName>
    </submittedName>
</protein>
<dbReference type="InterPro" id="IPR012334">
    <property type="entry name" value="Pectin_lyas_fold"/>
</dbReference>
<evidence type="ECO:0000256" key="1">
    <source>
        <dbReference type="SAM" id="MobiDB-lite"/>
    </source>
</evidence>
<keyword evidence="5" id="KW-1185">Reference proteome</keyword>
<feature type="domain" description="Right handed beta helix" evidence="3">
    <location>
        <begin position="252"/>
        <end position="336"/>
    </location>
</feature>
<evidence type="ECO:0000313" key="5">
    <source>
        <dbReference type="Proteomes" id="UP000199013"/>
    </source>
</evidence>
<evidence type="ECO:0000256" key="2">
    <source>
        <dbReference type="SAM" id="Phobius"/>
    </source>
</evidence>
<keyword evidence="2" id="KW-0812">Transmembrane</keyword>
<dbReference type="SMART" id="SM00710">
    <property type="entry name" value="PbH1"/>
    <property type="match status" value="8"/>
</dbReference>
<dbReference type="InterPro" id="IPR039448">
    <property type="entry name" value="Beta_helix"/>
</dbReference>
<organism evidence="4 5">
    <name type="scientific">Candidatus Protofrankia californiensis</name>
    <dbReference type="NCBI Taxonomy" id="1839754"/>
    <lineage>
        <taxon>Bacteria</taxon>
        <taxon>Bacillati</taxon>
        <taxon>Actinomycetota</taxon>
        <taxon>Actinomycetes</taxon>
        <taxon>Frankiales</taxon>
        <taxon>Frankiaceae</taxon>
        <taxon>Protofrankia</taxon>
    </lineage>
</organism>
<feature type="region of interest" description="Disordered" evidence="1">
    <location>
        <begin position="611"/>
        <end position="780"/>
    </location>
</feature>